<evidence type="ECO:0000313" key="5">
    <source>
        <dbReference type="Proteomes" id="UP000290289"/>
    </source>
</evidence>
<feature type="domain" description="Replication protein A OB" evidence="3">
    <location>
        <begin position="226"/>
        <end position="315"/>
    </location>
</feature>
<protein>
    <recommendedName>
        <fullName evidence="3">Replication protein A OB domain-containing protein</fullName>
    </recommendedName>
</protein>
<evidence type="ECO:0000256" key="2">
    <source>
        <dbReference type="SAM" id="Phobius"/>
    </source>
</evidence>
<sequence length="430" mass="48920">MVREINRREQQILGGVFVKNLRQLVKARHDERNRGTLVRYSDTAPGPGTKNSVKIEKTRMGLRVYGRGANRNKLVVHTMYPPANRSNPPKEKVPLDKTLSQHFLGFSNGIHKFASWKKVGVLLLLLASATTAFGVLNGDAVHATMNSRDMQYFFNHLRVGEAYEINKFRVVHNRTSSKVVPHAAIIELNSKTTIVPIDKTSEEIPMHWFNLIELEQLYEKIDRDVELTDIFGCLTAVQPIEEVTIQRTRIAKKRNLNLQNFRGETVRITLWGETATNFEDSGIQSLLPPVFVALTCLKVKQYQGKPVLGSTGSTVYVFNPDIPQLSEYKRRFEHLKSPMRILPSSTDMYTRHAIGAASEPKTIDELLLLDPTLHKNTSFTCKATVVDFDLARGWWYNSCPSRHKVVKKMSGSFQCNEHGLINKLPEPWRD</sequence>
<evidence type="ECO:0000259" key="3">
    <source>
        <dbReference type="Pfam" id="PF16900"/>
    </source>
</evidence>
<comment type="caution">
    <text evidence="4">The sequence shown here is derived from an EMBL/GenBank/DDBJ whole genome shotgun (WGS) entry which is preliminary data.</text>
</comment>
<keyword evidence="2" id="KW-1133">Transmembrane helix</keyword>
<dbReference type="PANTHER" id="PTHR47165">
    <property type="entry name" value="OS03G0429900 PROTEIN"/>
    <property type="match status" value="1"/>
</dbReference>
<dbReference type="Proteomes" id="UP000290289">
    <property type="component" value="Chromosome 11"/>
</dbReference>
<name>A0A498IPJ2_MALDO</name>
<dbReference type="GO" id="GO:0003677">
    <property type="term" value="F:DNA binding"/>
    <property type="evidence" value="ECO:0007669"/>
    <property type="project" value="UniProtKB-KW"/>
</dbReference>
<dbReference type="STRING" id="3750.A0A498IPJ2"/>
<evidence type="ECO:0000313" key="4">
    <source>
        <dbReference type="EMBL" id="RXH85089.1"/>
    </source>
</evidence>
<dbReference type="InterPro" id="IPR012340">
    <property type="entry name" value="NA-bd_OB-fold"/>
</dbReference>
<keyword evidence="2" id="KW-0812">Transmembrane</keyword>
<keyword evidence="2" id="KW-0472">Membrane</keyword>
<dbReference type="AlphaFoldDB" id="A0A498IPJ2"/>
<proteinExistence type="predicted"/>
<dbReference type="CDD" id="cd04481">
    <property type="entry name" value="RPA1_DBD_B_like"/>
    <property type="match status" value="1"/>
</dbReference>
<gene>
    <name evidence="4" type="ORF">DVH24_041857</name>
</gene>
<reference evidence="4 5" key="1">
    <citation type="submission" date="2018-10" db="EMBL/GenBank/DDBJ databases">
        <title>A high-quality apple genome assembly.</title>
        <authorList>
            <person name="Hu J."/>
        </authorList>
    </citation>
    <scope>NUCLEOTIDE SEQUENCE [LARGE SCALE GENOMIC DNA]</scope>
    <source>
        <strain evidence="5">cv. HFTH1</strain>
        <tissue evidence="4">Young leaf</tissue>
    </source>
</reference>
<dbReference type="SUPFAM" id="SSF50249">
    <property type="entry name" value="Nucleic acid-binding proteins"/>
    <property type="match status" value="2"/>
</dbReference>
<dbReference type="Gene3D" id="2.40.50.140">
    <property type="entry name" value="Nucleic acid-binding proteins"/>
    <property type="match status" value="3"/>
</dbReference>
<dbReference type="Pfam" id="PF16900">
    <property type="entry name" value="REPA_OB_2"/>
    <property type="match status" value="1"/>
</dbReference>
<feature type="transmembrane region" description="Helical" evidence="2">
    <location>
        <begin position="119"/>
        <end position="136"/>
    </location>
</feature>
<accession>A0A498IPJ2</accession>
<evidence type="ECO:0000256" key="1">
    <source>
        <dbReference type="ARBA" id="ARBA00023125"/>
    </source>
</evidence>
<dbReference type="PANTHER" id="PTHR47165:SF4">
    <property type="entry name" value="OS03G0429900 PROTEIN"/>
    <property type="match status" value="1"/>
</dbReference>
<keyword evidence="1" id="KW-0238">DNA-binding</keyword>
<organism evidence="4 5">
    <name type="scientific">Malus domestica</name>
    <name type="common">Apple</name>
    <name type="synonym">Pyrus malus</name>
    <dbReference type="NCBI Taxonomy" id="3750"/>
    <lineage>
        <taxon>Eukaryota</taxon>
        <taxon>Viridiplantae</taxon>
        <taxon>Streptophyta</taxon>
        <taxon>Embryophyta</taxon>
        <taxon>Tracheophyta</taxon>
        <taxon>Spermatophyta</taxon>
        <taxon>Magnoliopsida</taxon>
        <taxon>eudicotyledons</taxon>
        <taxon>Gunneridae</taxon>
        <taxon>Pentapetalae</taxon>
        <taxon>rosids</taxon>
        <taxon>fabids</taxon>
        <taxon>Rosales</taxon>
        <taxon>Rosaceae</taxon>
        <taxon>Amygdaloideae</taxon>
        <taxon>Maleae</taxon>
        <taxon>Malus</taxon>
    </lineage>
</organism>
<keyword evidence="5" id="KW-1185">Reference proteome</keyword>
<dbReference type="EMBL" id="RDQH01000337">
    <property type="protein sequence ID" value="RXH85089.1"/>
    <property type="molecule type" value="Genomic_DNA"/>
</dbReference>
<dbReference type="InterPro" id="IPR031657">
    <property type="entry name" value="REPA_OB_2"/>
</dbReference>